<dbReference type="GO" id="GO:0016491">
    <property type="term" value="F:oxidoreductase activity"/>
    <property type="evidence" value="ECO:0007669"/>
    <property type="project" value="InterPro"/>
</dbReference>
<comment type="caution">
    <text evidence="2">The sequence shown here is derived from an EMBL/GenBank/DDBJ whole genome shotgun (WGS) entry which is preliminary data.</text>
</comment>
<dbReference type="PROSITE" id="PS51384">
    <property type="entry name" value="FAD_FR"/>
    <property type="match status" value="1"/>
</dbReference>
<reference evidence="2 3" key="1">
    <citation type="journal article" date="2018" name="Nat. Biotechnol.">
        <title>A standardized bacterial taxonomy based on genome phylogeny substantially revises the tree of life.</title>
        <authorList>
            <person name="Parks D.H."/>
            <person name="Chuvochina M."/>
            <person name="Waite D.W."/>
            <person name="Rinke C."/>
            <person name="Skarshewski A."/>
            <person name="Chaumeil P.A."/>
            <person name="Hugenholtz P."/>
        </authorList>
    </citation>
    <scope>NUCLEOTIDE SEQUENCE [LARGE SCALE GENOMIC DNA]</scope>
    <source>
        <strain evidence="2">UBA11247</strain>
    </source>
</reference>
<dbReference type="Proteomes" id="UP000261739">
    <property type="component" value="Unassembled WGS sequence"/>
</dbReference>
<evidence type="ECO:0000313" key="3">
    <source>
        <dbReference type="Proteomes" id="UP000261739"/>
    </source>
</evidence>
<dbReference type="SUPFAM" id="SSF63380">
    <property type="entry name" value="Riboflavin synthase domain-like"/>
    <property type="match status" value="1"/>
</dbReference>
<dbReference type="InterPro" id="IPR039261">
    <property type="entry name" value="FNR_nucleotide-bd"/>
</dbReference>
<accession>A0A3D4T1T6</accession>
<dbReference type="InterPro" id="IPR039374">
    <property type="entry name" value="SIP_fam"/>
</dbReference>
<organism evidence="2 3">
    <name type="scientific">Corynebacterium nuruki</name>
    <dbReference type="NCBI Taxonomy" id="1032851"/>
    <lineage>
        <taxon>Bacteria</taxon>
        <taxon>Bacillati</taxon>
        <taxon>Actinomycetota</taxon>
        <taxon>Actinomycetes</taxon>
        <taxon>Mycobacteriales</taxon>
        <taxon>Corynebacteriaceae</taxon>
        <taxon>Corynebacterium</taxon>
    </lineage>
</organism>
<dbReference type="InterPro" id="IPR017938">
    <property type="entry name" value="Riboflavin_synthase-like_b-brl"/>
</dbReference>
<dbReference type="InterPro" id="IPR007037">
    <property type="entry name" value="SIP_rossman_dom"/>
</dbReference>
<dbReference type="InterPro" id="IPR013113">
    <property type="entry name" value="SIP_FAD-bd"/>
</dbReference>
<sequence length="257" mass="28354">MGKGFGGTVLKAFGAKEHTLTVTGSDRLTDNMVRVHFHSDTLLNPSGEEPGNWMRAWFPDPDGGTKEYQRGYTYVNVDAPAGTFSVDFVVHEPAGPACAWAQRAQVGETIDAHRLGEEPFHPEAEIEGAGVPTGFLFLGDLASYPAIHQMVLAARDDRPDAEIVVILERHSPADEQSPLPEGDNITARWVDPAGDGESLYREITGKDWTGWYVWAAAETTVTRHVRRFLRKEARLPKKAAHTQAYWARGKKMGTDRG</sequence>
<dbReference type="PANTHER" id="PTHR30157">
    <property type="entry name" value="FERRIC REDUCTASE, NADPH-DEPENDENT"/>
    <property type="match status" value="1"/>
</dbReference>
<gene>
    <name evidence="2" type="ORF">DIW82_12105</name>
</gene>
<proteinExistence type="predicted"/>
<dbReference type="RefSeq" id="WP_273052965.1">
    <property type="nucleotide sequence ID" value="NZ_DAITTW010000012.1"/>
</dbReference>
<evidence type="ECO:0000259" key="1">
    <source>
        <dbReference type="PROSITE" id="PS51384"/>
    </source>
</evidence>
<dbReference type="Gene3D" id="2.40.30.10">
    <property type="entry name" value="Translation factors"/>
    <property type="match status" value="1"/>
</dbReference>
<dbReference type="STRING" id="863239.GCA_000213935_01787"/>
<dbReference type="InterPro" id="IPR017927">
    <property type="entry name" value="FAD-bd_FR_type"/>
</dbReference>
<dbReference type="EMBL" id="DQID01000307">
    <property type="protein sequence ID" value="HCT15489.1"/>
    <property type="molecule type" value="Genomic_DNA"/>
</dbReference>
<dbReference type="Pfam" id="PF04954">
    <property type="entry name" value="SIP"/>
    <property type="match status" value="1"/>
</dbReference>
<dbReference type="Gene3D" id="3.40.50.80">
    <property type="entry name" value="Nucleotide-binding domain of ferredoxin-NADP reductase (FNR) module"/>
    <property type="match status" value="1"/>
</dbReference>
<dbReference type="CDD" id="cd06193">
    <property type="entry name" value="siderophore_interacting"/>
    <property type="match status" value="1"/>
</dbReference>
<feature type="domain" description="FAD-binding FR-type" evidence="1">
    <location>
        <begin position="15"/>
        <end position="139"/>
    </location>
</feature>
<dbReference type="AlphaFoldDB" id="A0A3D4T1T6"/>
<evidence type="ECO:0000313" key="2">
    <source>
        <dbReference type="EMBL" id="HCT15489.1"/>
    </source>
</evidence>
<dbReference type="PANTHER" id="PTHR30157:SF0">
    <property type="entry name" value="NADPH-DEPENDENT FERRIC-CHELATE REDUCTASE"/>
    <property type="match status" value="1"/>
</dbReference>
<dbReference type="Pfam" id="PF08021">
    <property type="entry name" value="FAD_binding_9"/>
    <property type="match status" value="1"/>
</dbReference>
<protein>
    <submittedName>
        <fullName evidence="2">Siderophore-interacting protein</fullName>
    </submittedName>
</protein>
<name>A0A3D4T1T6_9CORY</name>